<dbReference type="InterPro" id="IPR052058">
    <property type="entry name" value="Alcohol_O-acetyltransferase"/>
</dbReference>
<dbReference type="SUPFAM" id="SSF52777">
    <property type="entry name" value="CoA-dependent acyltransferases"/>
    <property type="match status" value="1"/>
</dbReference>
<evidence type="ECO:0000313" key="2">
    <source>
        <dbReference type="Proteomes" id="UP000602510"/>
    </source>
</evidence>
<organism evidence="1 2">
    <name type="scientific">Phytophthora infestans</name>
    <name type="common">Potato late blight agent</name>
    <name type="synonym">Botrytis infestans</name>
    <dbReference type="NCBI Taxonomy" id="4787"/>
    <lineage>
        <taxon>Eukaryota</taxon>
        <taxon>Sar</taxon>
        <taxon>Stramenopiles</taxon>
        <taxon>Oomycota</taxon>
        <taxon>Peronosporomycetes</taxon>
        <taxon>Peronosporales</taxon>
        <taxon>Peronosporaceae</taxon>
        <taxon>Phytophthora</taxon>
    </lineage>
</organism>
<proteinExistence type="predicted"/>
<name>A0A833T7N7_PHYIN</name>
<evidence type="ECO:0008006" key="3">
    <source>
        <dbReference type="Google" id="ProtNLM"/>
    </source>
</evidence>
<dbReference type="EMBL" id="WSZM01000080">
    <property type="protein sequence ID" value="KAF4043749.1"/>
    <property type="molecule type" value="Genomic_DNA"/>
</dbReference>
<gene>
    <name evidence="1" type="ORF">GN244_ATG04063</name>
</gene>
<evidence type="ECO:0000313" key="1">
    <source>
        <dbReference type="EMBL" id="KAF4043749.1"/>
    </source>
</evidence>
<accession>A0A833T7N7</accession>
<comment type="caution">
    <text evidence="1">The sequence shown here is derived from an EMBL/GenBank/DDBJ whole genome shotgun (WGS) entry which is preliminary data.</text>
</comment>
<sequence length="119" mass="13986">MRALQVKTEAFTAENQEPVTLNDIATMDLFHIRHFSQSDDTFENWQHYAEDECNIAFDWYSQFPFFLTVWVNDSAEQARLVLFSDHYMSDGYSGMVVLNFILERVACLAKEENGREQMK</sequence>
<dbReference type="Proteomes" id="UP000602510">
    <property type="component" value="Unassembled WGS sequence"/>
</dbReference>
<keyword evidence="2" id="KW-1185">Reference proteome</keyword>
<dbReference type="PANTHER" id="PTHR28037">
    <property type="entry name" value="ALCOHOL O-ACETYLTRANSFERASE 1-RELATED"/>
    <property type="match status" value="1"/>
</dbReference>
<dbReference type="AlphaFoldDB" id="A0A833T7N7"/>
<reference evidence="1" key="1">
    <citation type="submission" date="2020-04" db="EMBL/GenBank/DDBJ databases">
        <title>Hybrid Assembly of Korean Phytophthora infestans isolates.</title>
        <authorList>
            <person name="Prokchorchik M."/>
            <person name="Lee Y."/>
            <person name="Seo J."/>
            <person name="Cho J.-H."/>
            <person name="Park Y.-E."/>
            <person name="Jang D.-C."/>
            <person name="Im J.-S."/>
            <person name="Choi J.-G."/>
            <person name="Park H.-J."/>
            <person name="Lee G.-B."/>
            <person name="Lee Y.-G."/>
            <person name="Hong S.-Y."/>
            <person name="Cho K."/>
            <person name="Sohn K.H."/>
        </authorList>
    </citation>
    <scope>NUCLEOTIDE SEQUENCE</scope>
    <source>
        <strain evidence="1">KR_1_A1</strain>
    </source>
</reference>
<protein>
    <recommendedName>
        <fullName evidence="3">Condensation domain-containing protein</fullName>
    </recommendedName>
</protein>
<dbReference type="PANTHER" id="PTHR28037:SF1">
    <property type="entry name" value="ALCOHOL O-ACETYLTRANSFERASE 1-RELATED"/>
    <property type="match status" value="1"/>
</dbReference>